<feature type="domain" description="BHLH" evidence="8">
    <location>
        <begin position="226"/>
        <end position="275"/>
    </location>
</feature>
<protein>
    <recommendedName>
        <fullName evidence="8">BHLH domain-containing protein</fullName>
    </recommendedName>
</protein>
<organism evidence="9 10">
    <name type="scientific">Panicum hallii var. hallii</name>
    <dbReference type="NCBI Taxonomy" id="1504633"/>
    <lineage>
        <taxon>Eukaryota</taxon>
        <taxon>Viridiplantae</taxon>
        <taxon>Streptophyta</taxon>
        <taxon>Embryophyta</taxon>
        <taxon>Tracheophyta</taxon>
        <taxon>Spermatophyta</taxon>
        <taxon>Magnoliopsida</taxon>
        <taxon>Liliopsida</taxon>
        <taxon>Poales</taxon>
        <taxon>Poaceae</taxon>
        <taxon>PACMAD clade</taxon>
        <taxon>Panicoideae</taxon>
        <taxon>Panicodae</taxon>
        <taxon>Paniceae</taxon>
        <taxon>Panicinae</taxon>
        <taxon>Panicum</taxon>
        <taxon>Panicum sect. Panicum</taxon>
    </lineage>
</organism>
<evidence type="ECO:0000313" key="9">
    <source>
        <dbReference type="EMBL" id="PUZ77310.1"/>
    </source>
</evidence>
<dbReference type="SMART" id="SM00353">
    <property type="entry name" value="HLH"/>
    <property type="match status" value="1"/>
</dbReference>
<reference evidence="9 10" key="1">
    <citation type="submission" date="2018-04" db="EMBL/GenBank/DDBJ databases">
        <title>WGS assembly of Panicum hallii var. hallii HAL2.</title>
        <authorList>
            <person name="Lovell J."/>
            <person name="Jenkins J."/>
            <person name="Lowry D."/>
            <person name="Mamidi S."/>
            <person name="Sreedasyam A."/>
            <person name="Weng X."/>
            <person name="Barry K."/>
            <person name="Bonette J."/>
            <person name="Campitelli B."/>
            <person name="Daum C."/>
            <person name="Gordon S."/>
            <person name="Gould B."/>
            <person name="Lipzen A."/>
            <person name="MacQueen A."/>
            <person name="Palacio-Mejia J."/>
            <person name="Plott C."/>
            <person name="Shakirov E."/>
            <person name="Shu S."/>
            <person name="Yoshinaga Y."/>
            <person name="Zane M."/>
            <person name="Rokhsar D."/>
            <person name="Grimwood J."/>
            <person name="Schmutz J."/>
            <person name="Juenger T."/>
        </authorList>
    </citation>
    <scope>NUCLEOTIDE SEQUENCE [LARGE SCALE GENOMIC DNA]</scope>
    <source>
        <strain evidence="10">cv. HAL2</strain>
    </source>
</reference>
<dbReference type="Proteomes" id="UP000244336">
    <property type="component" value="Chromosome 1"/>
</dbReference>
<evidence type="ECO:0000256" key="7">
    <source>
        <dbReference type="SAM" id="MobiDB-lite"/>
    </source>
</evidence>
<dbReference type="AlphaFoldDB" id="A0A2T7FB57"/>
<keyword evidence="10" id="KW-1185">Reference proteome</keyword>
<evidence type="ECO:0000259" key="8">
    <source>
        <dbReference type="PROSITE" id="PS50888"/>
    </source>
</evidence>
<dbReference type="InterPro" id="IPR011598">
    <property type="entry name" value="bHLH_dom"/>
</dbReference>
<dbReference type="GO" id="GO:0003677">
    <property type="term" value="F:DNA binding"/>
    <property type="evidence" value="ECO:0007669"/>
    <property type="project" value="UniProtKB-KW"/>
</dbReference>
<dbReference type="GO" id="GO:0003700">
    <property type="term" value="F:DNA-binding transcription factor activity"/>
    <property type="evidence" value="ECO:0007669"/>
    <property type="project" value="InterPro"/>
</dbReference>
<dbReference type="PANTHER" id="PTHR45914:SF59">
    <property type="entry name" value="TRANSCRIPTION FACTOR BHLH83-LIKE"/>
    <property type="match status" value="1"/>
</dbReference>
<dbReference type="EMBL" id="CM009749">
    <property type="protein sequence ID" value="PUZ77310.1"/>
    <property type="molecule type" value="Genomic_DNA"/>
</dbReference>
<proteinExistence type="inferred from homology"/>
<evidence type="ECO:0000256" key="5">
    <source>
        <dbReference type="ARBA" id="ARBA00023163"/>
    </source>
</evidence>
<evidence type="ECO:0000313" key="10">
    <source>
        <dbReference type="Proteomes" id="UP000244336"/>
    </source>
</evidence>
<evidence type="ECO:0000256" key="4">
    <source>
        <dbReference type="ARBA" id="ARBA00023125"/>
    </source>
</evidence>
<dbReference type="Gramene" id="PUZ77310">
    <property type="protein sequence ID" value="PUZ77310"/>
    <property type="gene ID" value="GQ55_1G360500"/>
</dbReference>
<comment type="similarity">
    <text evidence="2">Belongs to the bHLH protein family.</text>
</comment>
<dbReference type="FunFam" id="4.10.280.10:FF:000046">
    <property type="entry name" value="Transcription factor bHLH83"/>
    <property type="match status" value="1"/>
</dbReference>
<dbReference type="GO" id="GO:0046983">
    <property type="term" value="F:protein dimerization activity"/>
    <property type="evidence" value="ECO:0007669"/>
    <property type="project" value="InterPro"/>
</dbReference>
<keyword evidence="5" id="KW-0804">Transcription</keyword>
<feature type="region of interest" description="Disordered" evidence="7">
    <location>
        <begin position="206"/>
        <end position="238"/>
    </location>
</feature>
<dbReference type="GO" id="GO:0005634">
    <property type="term" value="C:nucleus"/>
    <property type="evidence" value="ECO:0007669"/>
    <property type="project" value="UniProtKB-SubCell"/>
</dbReference>
<dbReference type="STRING" id="1504633.A0A2T7FB57"/>
<evidence type="ECO:0000256" key="6">
    <source>
        <dbReference type="ARBA" id="ARBA00023242"/>
    </source>
</evidence>
<dbReference type="InterPro" id="IPR045843">
    <property type="entry name" value="IND-like"/>
</dbReference>
<accession>A0A2T7FB57</accession>
<evidence type="ECO:0000256" key="3">
    <source>
        <dbReference type="ARBA" id="ARBA00023015"/>
    </source>
</evidence>
<dbReference type="InterPro" id="IPR036638">
    <property type="entry name" value="HLH_DNA-bd_sf"/>
</dbReference>
<dbReference type="CDD" id="cd11454">
    <property type="entry name" value="bHLH_AtIND_like"/>
    <property type="match status" value="1"/>
</dbReference>
<gene>
    <name evidence="9" type="ORF">GQ55_1G360500</name>
</gene>
<dbReference type="SUPFAM" id="SSF47459">
    <property type="entry name" value="HLH, helix-loop-helix DNA-binding domain"/>
    <property type="match status" value="1"/>
</dbReference>
<comment type="subcellular location">
    <subcellularLocation>
        <location evidence="1">Nucleus</location>
    </subcellularLocation>
</comment>
<name>A0A2T7FB57_9POAL</name>
<dbReference type="OrthoDB" id="687495at2759"/>
<keyword evidence="3" id="KW-0805">Transcription regulation</keyword>
<dbReference type="GO" id="GO:0048766">
    <property type="term" value="P:root hair initiation"/>
    <property type="evidence" value="ECO:0007669"/>
    <property type="project" value="UniProtKB-ARBA"/>
</dbReference>
<evidence type="ECO:0000256" key="2">
    <source>
        <dbReference type="ARBA" id="ARBA00005510"/>
    </source>
</evidence>
<keyword evidence="6" id="KW-0539">Nucleus</keyword>
<dbReference type="PROSITE" id="PS50888">
    <property type="entry name" value="BHLH"/>
    <property type="match status" value="1"/>
</dbReference>
<dbReference type="PANTHER" id="PTHR45914">
    <property type="entry name" value="TRANSCRIPTION FACTOR HEC3-RELATED"/>
    <property type="match status" value="1"/>
</dbReference>
<keyword evidence="4" id="KW-0238">DNA-binding</keyword>
<dbReference type="Gene3D" id="4.10.280.10">
    <property type="entry name" value="Helix-loop-helix DNA-binding domain"/>
    <property type="match status" value="1"/>
</dbReference>
<sequence length="320" mass="33002">MALVREHAAYGGFDSAEAAAFDALGSGHDALLGLDAAALFAGGRSAGAAAYVAGGGMNTWACSGSASVLAFDRATAAAGDEECDAWIDAMDQSDDAAAAPEPRHAPAASVGFDAATGCFTLTERASSSGGAGRPFGLLFPSTSSSSSSPERAAPALASQKRAYVVSAAQSQHDSAIPYSLSAVPISARHVAHRACTQDAVPQAVSAKKPCGASRKMSKAKSAPTVPTKDPQSLAAKNRRERISERLRTLQELVPNGTKVDLVTMLEKAISYVKFLQLQVKVLATDEFWPAQGGKPPEISQVREALDAILSSASQQRGQLN</sequence>
<evidence type="ECO:0000256" key="1">
    <source>
        <dbReference type="ARBA" id="ARBA00004123"/>
    </source>
</evidence>
<dbReference type="Pfam" id="PF00010">
    <property type="entry name" value="HLH"/>
    <property type="match status" value="1"/>
</dbReference>